<dbReference type="Pfam" id="PF16653">
    <property type="entry name" value="Sacchrp_dh_C"/>
    <property type="match status" value="1"/>
</dbReference>
<proteinExistence type="predicted"/>
<protein>
    <submittedName>
        <fullName evidence="3">Carboxynorspermidine dehydrogenase</fullName>
    </submittedName>
</protein>
<accession>A0A1I7NWY4</accession>
<dbReference type="PANTHER" id="PTHR43796">
    <property type="entry name" value="CARBOXYNORSPERMIDINE SYNTHASE"/>
    <property type="match status" value="1"/>
</dbReference>
<dbReference type="Proteomes" id="UP000199423">
    <property type="component" value="Unassembled WGS sequence"/>
</dbReference>
<dbReference type="Pfam" id="PF03435">
    <property type="entry name" value="Sacchrp_dh_NADP"/>
    <property type="match status" value="1"/>
</dbReference>
<gene>
    <name evidence="3" type="ORF">SAMN04488557_4188</name>
</gene>
<dbReference type="AlphaFoldDB" id="A0A1I7NWY4"/>
<dbReference type="STRING" id="51670.SAMN04488557_4188"/>
<dbReference type="InterPro" id="IPR032095">
    <property type="entry name" value="Sacchrp_dh-like_C"/>
</dbReference>
<evidence type="ECO:0000259" key="2">
    <source>
        <dbReference type="Pfam" id="PF16653"/>
    </source>
</evidence>
<sequence>MSGVPYFGPPAQLYALAGAGETGLSTSERSLDNVLIIGAGAAGSVVAKKCAMNRDVFKKIHLASRRIESCKKVQAECKTPIEISQLDADNVADTVALLNKVKPDLVINMALPYQDLAIMDACLEAGVNYMDTANYEPRDEAKFTYKYQWPYNDKFKAKGLMAVLGCGFDPGVTNIFCAYAQENLYDEIHTIDIIDCNAGSHGKAFATNFNPEINLREVTQRGKYWKNGEWIEIDPLSISTMIDYPEVGPVKSYLIYHEEEESLVENIKGLKEIRFWMTFSDNYIKHLEVLQNVGMTRIDPVMHKGTPIIPMEFLKSVLPEPSSLAENYTGKTSIGVVLKGEKKGKKKRYMIWNVCDHAETNKEVGAQAVSYTTGVPAVTGAIMMFKGIWKGKGVFNVEQLPPEPFLEELAEQGLPWQVKEIEKADQKKLFAVET</sequence>
<dbReference type="SUPFAM" id="SSF51735">
    <property type="entry name" value="NAD(P)-binding Rossmann-fold domains"/>
    <property type="match status" value="1"/>
</dbReference>
<organism evidence="3 4">
    <name type="scientific">Hyphomicrobium facile</name>
    <dbReference type="NCBI Taxonomy" id="51670"/>
    <lineage>
        <taxon>Bacteria</taxon>
        <taxon>Pseudomonadati</taxon>
        <taxon>Pseudomonadota</taxon>
        <taxon>Alphaproteobacteria</taxon>
        <taxon>Hyphomicrobiales</taxon>
        <taxon>Hyphomicrobiaceae</taxon>
        <taxon>Hyphomicrobium</taxon>
    </lineage>
</organism>
<evidence type="ECO:0000259" key="1">
    <source>
        <dbReference type="Pfam" id="PF03435"/>
    </source>
</evidence>
<dbReference type="InterPro" id="IPR036291">
    <property type="entry name" value="NAD(P)-bd_dom_sf"/>
</dbReference>
<dbReference type="InterPro" id="IPR005097">
    <property type="entry name" value="Sacchrp_dh_NADP-bd"/>
</dbReference>
<evidence type="ECO:0000313" key="3">
    <source>
        <dbReference type="EMBL" id="SFV39161.1"/>
    </source>
</evidence>
<keyword evidence="4" id="KW-1185">Reference proteome</keyword>
<dbReference type="Gene3D" id="3.30.360.10">
    <property type="entry name" value="Dihydrodipicolinate Reductase, domain 2"/>
    <property type="match status" value="1"/>
</dbReference>
<dbReference type="PANTHER" id="PTHR43796:SF2">
    <property type="entry name" value="CARBOXYNORSPERMIDINE SYNTHASE"/>
    <property type="match status" value="1"/>
</dbReference>
<dbReference type="EMBL" id="FPCH01000005">
    <property type="protein sequence ID" value="SFV39161.1"/>
    <property type="molecule type" value="Genomic_DNA"/>
</dbReference>
<dbReference type="Gene3D" id="3.40.50.720">
    <property type="entry name" value="NAD(P)-binding Rossmann-like Domain"/>
    <property type="match status" value="1"/>
</dbReference>
<name>A0A1I7NWY4_9HYPH</name>
<feature type="domain" description="Saccharopine dehydrogenase-like C-terminal" evidence="2">
    <location>
        <begin position="167"/>
        <end position="414"/>
    </location>
</feature>
<feature type="domain" description="Saccharopine dehydrogenase NADP binding" evidence="1">
    <location>
        <begin position="34"/>
        <end position="163"/>
    </location>
</feature>
<reference evidence="4" key="1">
    <citation type="submission" date="2016-10" db="EMBL/GenBank/DDBJ databases">
        <authorList>
            <person name="Varghese N."/>
            <person name="Submissions S."/>
        </authorList>
    </citation>
    <scope>NUCLEOTIDE SEQUENCE [LARGE SCALE GENOMIC DNA]</scope>
    <source>
        <strain evidence="4">DSM 1565</strain>
    </source>
</reference>
<evidence type="ECO:0000313" key="4">
    <source>
        <dbReference type="Proteomes" id="UP000199423"/>
    </source>
</evidence>